<name>A0AAV5LRE2_9ROSI</name>
<reference evidence="1 2" key="1">
    <citation type="journal article" date="2021" name="Commun. Biol.">
        <title>The genome of Shorea leprosula (Dipterocarpaceae) highlights the ecological relevance of drought in aseasonal tropical rainforests.</title>
        <authorList>
            <person name="Ng K.K.S."/>
            <person name="Kobayashi M.J."/>
            <person name="Fawcett J.A."/>
            <person name="Hatakeyama M."/>
            <person name="Paape T."/>
            <person name="Ng C.H."/>
            <person name="Ang C.C."/>
            <person name="Tnah L.H."/>
            <person name="Lee C.T."/>
            <person name="Nishiyama T."/>
            <person name="Sese J."/>
            <person name="O'Brien M.J."/>
            <person name="Copetti D."/>
            <person name="Mohd Noor M.I."/>
            <person name="Ong R.C."/>
            <person name="Putra M."/>
            <person name="Sireger I.Z."/>
            <person name="Indrioko S."/>
            <person name="Kosugi Y."/>
            <person name="Izuno A."/>
            <person name="Isagi Y."/>
            <person name="Lee S.L."/>
            <person name="Shimizu K.K."/>
        </authorList>
    </citation>
    <scope>NUCLEOTIDE SEQUENCE [LARGE SCALE GENOMIC DNA]</scope>
    <source>
        <strain evidence="1">214</strain>
    </source>
</reference>
<dbReference type="AlphaFoldDB" id="A0AAV5LRE2"/>
<dbReference type="Proteomes" id="UP001054252">
    <property type="component" value="Unassembled WGS sequence"/>
</dbReference>
<gene>
    <name evidence="1" type="ORF">SLEP1_g47710</name>
</gene>
<organism evidence="1 2">
    <name type="scientific">Rubroshorea leprosula</name>
    <dbReference type="NCBI Taxonomy" id="152421"/>
    <lineage>
        <taxon>Eukaryota</taxon>
        <taxon>Viridiplantae</taxon>
        <taxon>Streptophyta</taxon>
        <taxon>Embryophyta</taxon>
        <taxon>Tracheophyta</taxon>
        <taxon>Spermatophyta</taxon>
        <taxon>Magnoliopsida</taxon>
        <taxon>eudicotyledons</taxon>
        <taxon>Gunneridae</taxon>
        <taxon>Pentapetalae</taxon>
        <taxon>rosids</taxon>
        <taxon>malvids</taxon>
        <taxon>Malvales</taxon>
        <taxon>Dipterocarpaceae</taxon>
        <taxon>Rubroshorea</taxon>
    </lineage>
</organism>
<dbReference type="EMBL" id="BPVZ01000138">
    <property type="protein sequence ID" value="GKV40028.1"/>
    <property type="molecule type" value="Genomic_DNA"/>
</dbReference>
<sequence length="40" mass="4279">MLYYEIVVAVVAGKDHHGQDANLATNSAFADKVEFLGVKG</sequence>
<keyword evidence="2" id="KW-1185">Reference proteome</keyword>
<accession>A0AAV5LRE2</accession>
<proteinExistence type="predicted"/>
<comment type="caution">
    <text evidence="1">The sequence shown here is derived from an EMBL/GenBank/DDBJ whole genome shotgun (WGS) entry which is preliminary data.</text>
</comment>
<evidence type="ECO:0000313" key="1">
    <source>
        <dbReference type="EMBL" id="GKV40028.1"/>
    </source>
</evidence>
<evidence type="ECO:0000313" key="2">
    <source>
        <dbReference type="Proteomes" id="UP001054252"/>
    </source>
</evidence>
<protein>
    <submittedName>
        <fullName evidence="1">Uncharacterized protein</fullName>
    </submittedName>
</protein>